<organism evidence="4">
    <name type="scientific">Paenarthrobacter sp. AMU7</name>
    <dbReference type="NCBI Taxonomy" id="3162492"/>
    <lineage>
        <taxon>Bacteria</taxon>
        <taxon>Bacillati</taxon>
        <taxon>Actinomycetota</taxon>
        <taxon>Actinomycetes</taxon>
        <taxon>Micrococcales</taxon>
        <taxon>Micrococcaceae</taxon>
        <taxon>Paenarthrobacter</taxon>
    </lineage>
</organism>
<evidence type="ECO:0000259" key="2">
    <source>
        <dbReference type="Pfam" id="PF00501"/>
    </source>
</evidence>
<dbReference type="InterPro" id="IPR045851">
    <property type="entry name" value="AMP-bd_C_sf"/>
</dbReference>
<evidence type="ECO:0000313" key="4">
    <source>
        <dbReference type="EMBL" id="XDV70271.1"/>
    </source>
</evidence>
<dbReference type="InterPro" id="IPR020845">
    <property type="entry name" value="AMP-binding_CS"/>
</dbReference>
<dbReference type="GO" id="GO:0016878">
    <property type="term" value="F:acid-thiol ligase activity"/>
    <property type="evidence" value="ECO:0007669"/>
    <property type="project" value="UniProtKB-ARBA"/>
</dbReference>
<feature type="region of interest" description="Disordered" evidence="1">
    <location>
        <begin position="547"/>
        <end position="581"/>
    </location>
</feature>
<protein>
    <submittedName>
        <fullName evidence="4">Class I adenylate-forming enzyme family protein</fullName>
    </submittedName>
</protein>
<feature type="domain" description="AMP-binding enzyme C-terminal" evidence="3">
    <location>
        <begin position="479"/>
        <end position="548"/>
    </location>
</feature>
<dbReference type="AlphaFoldDB" id="A0AB39YL66"/>
<dbReference type="CDD" id="cd04433">
    <property type="entry name" value="AFD_class_I"/>
    <property type="match status" value="1"/>
</dbReference>
<dbReference type="InterPro" id="IPR050237">
    <property type="entry name" value="ATP-dep_AMP-bd_enzyme"/>
</dbReference>
<feature type="domain" description="AMP-dependent synthetase/ligase" evidence="2">
    <location>
        <begin position="22"/>
        <end position="430"/>
    </location>
</feature>
<evidence type="ECO:0000256" key="1">
    <source>
        <dbReference type="SAM" id="MobiDB-lite"/>
    </source>
</evidence>
<dbReference type="SUPFAM" id="SSF56801">
    <property type="entry name" value="Acetyl-CoA synthetase-like"/>
    <property type="match status" value="1"/>
</dbReference>
<sequence>MSEETVEQSAGTADLIAAVYAAAERFPQHPAITAPGKARRIRGVRGAEAVKPGRTITYRELVDGIEATALSLQKDGFGLGERMLFSVRPSPAAFVLALGAVRAGGSVVFIDPGIGPSLFRDRAGLASPQWAASESLLYALSAKSPFRPLARRRGLLLPDYGAMEVRHYYAGPWLPGVPRGASPVRALASTRMATGDGKIGGDAVNASSQEAVIIFTSGTTGAPKGVIHTRGSLAAGFGQLTTRCTFREGDRVHSEQLMMGLPALIAGAHWTMPAYGFSAHIDPLRLAGELGPVAGQKTAYDGATHLFLVPSQLAPILDSIEEGTVRLPASLRTVMLGAAPILAPFLKRAMQLLPGIEFKLIYGMTEALPIAIADGHEKLAFASGAEAEVTAPDGTGEGDFLGEPLPAVGIRVAEDHELLVRGPNVCHGYLGEDPMVEHATGDLVRLDHGSAGAPRLVMIGRKKDMIIRGKTNIYPALYEPVIAGIPGVRQAVMVGVPDDVGDESVWLAVVAAAGESAALMKSRLARDLPRLIDESALPDHIEVLESIPSGGRHRKPDRAALRQEFASRTQPEADLDAAGTR</sequence>
<proteinExistence type="predicted"/>
<dbReference type="Pfam" id="PF13193">
    <property type="entry name" value="AMP-binding_C"/>
    <property type="match status" value="1"/>
</dbReference>
<accession>A0AB39YL66</accession>
<dbReference type="PROSITE" id="PS00455">
    <property type="entry name" value="AMP_BINDING"/>
    <property type="match status" value="1"/>
</dbReference>
<dbReference type="Gene3D" id="3.40.50.12780">
    <property type="entry name" value="N-terminal domain of ligase-like"/>
    <property type="match status" value="1"/>
</dbReference>
<dbReference type="InterPro" id="IPR042099">
    <property type="entry name" value="ANL_N_sf"/>
</dbReference>
<dbReference type="Gene3D" id="3.30.300.30">
    <property type="match status" value="1"/>
</dbReference>
<evidence type="ECO:0000259" key="3">
    <source>
        <dbReference type="Pfam" id="PF13193"/>
    </source>
</evidence>
<reference evidence="4" key="1">
    <citation type="submission" date="2024-07" db="EMBL/GenBank/DDBJ databases">
        <authorList>
            <person name="Li J."/>
            <person name="Wei H."/>
            <person name="Ma J."/>
        </authorList>
    </citation>
    <scope>NUCLEOTIDE SEQUENCE</scope>
    <source>
        <strain evidence="4">AMU7</strain>
    </source>
</reference>
<dbReference type="RefSeq" id="WP_369744807.1">
    <property type="nucleotide sequence ID" value="NZ_CP165735.1"/>
</dbReference>
<dbReference type="InterPro" id="IPR000873">
    <property type="entry name" value="AMP-dep_synth/lig_dom"/>
</dbReference>
<dbReference type="Pfam" id="PF00501">
    <property type="entry name" value="AMP-binding"/>
    <property type="match status" value="1"/>
</dbReference>
<dbReference type="InterPro" id="IPR025110">
    <property type="entry name" value="AMP-bd_C"/>
</dbReference>
<dbReference type="EMBL" id="CP165735">
    <property type="protein sequence ID" value="XDV70271.1"/>
    <property type="molecule type" value="Genomic_DNA"/>
</dbReference>
<dbReference type="PANTHER" id="PTHR43767">
    <property type="entry name" value="LONG-CHAIN-FATTY-ACID--COA LIGASE"/>
    <property type="match status" value="1"/>
</dbReference>
<name>A0AB39YL66_9MICC</name>
<gene>
    <name evidence="4" type="ORF">ABQM86_15040</name>
</gene>
<dbReference type="PANTHER" id="PTHR43767:SF1">
    <property type="entry name" value="NONRIBOSOMAL PEPTIDE SYNTHASE PES1 (EUROFUNG)-RELATED"/>
    <property type="match status" value="1"/>
</dbReference>